<dbReference type="Proteomes" id="UP001596250">
    <property type="component" value="Unassembled WGS sequence"/>
</dbReference>
<dbReference type="RefSeq" id="WP_379893990.1">
    <property type="nucleotide sequence ID" value="NZ_CBCSCT010000082.1"/>
</dbReference>
<dbReference type="InterPro" id="IPR011989">
    <property type="entry name" value="ARM-like"/>
</dbReference>
<keyword evidence="1" id="KW-0472">Membrane</keyword>
<name>A0ABW1INL0_9BACL</name>
<dbReference type="SUPFAM" id="SSF48371">
    <property type="entry name" value="ARM repeat"/>
    <property type="match status" value="1"/>
</dbReference>
<evidence type="ECO:0000313" key="3">
    <source>
        <dbReference type="Proteomes" id="UP001596250"/>
    </source>
</evidence>
<dbReference type="EMBL" id="JBHSQV010000126">
    <property type="protein sequence ID" value="MFC5986674.1"/>
    <property type="molecule type" value="Genomic_DNA"/>
</dbReference>
<dbReference type="Gene3D" id="1.25.10.10">
    <property type="entry name" value="Leucine-rich Repeat Variant"/>
    <property type="match status" value="1"/>
</dbReference>
<evidence type="ECO:0000313" key="2">
    <source>
        <dbReference type="EMBL" id="MFC5986674.1"/>
    </source>
</evidence>
<keyword evidence="1" id="KW-0812">Transmembrane</keyword>
<comment type="caution">
    <text evidence="2">The sequence shown here is derived from an EMBL/GenBank/DDBJ whole genome shotgun (WGS) entry which is preliminary data.</text>
</comment>
<dbReference type="InterPro" id="IPR016024">
    <property type="entry name" value="ARM-type_fold"/>
</dbReference>
<accession>A0ABW1INL0</accession>
<gene>
    <name evidence="2" type="ORF">ACFPXP_09620</name>
</gene>
<keyword evidence="1" id="KW-1133">Transmembrane helix</keyword>
<proteinExistence type="predicted"/>
<protein>
    <submittedName>
        <fullName evidence="2">HEAT repeat domain-containing protein</fullName>
    </submittedName>
</protein>
<feature type="transmembrane region" description="Helical" evidence="1">
    <location>
        <begin position="6"/>
        <end position="29"/>
    </location>
</feature>
<keyword evidence="3" id="KW-1185">Reference proteome</keyword>
<sequence>MMTKPLQLAVIYISATLLLLLCLLLYLLLRKSVENQMWRKVGELEKAYTLPLIHFLRKGVENEALHSDMSKVKKLTLENLLTRFSDLVCDEEIRDRIRAFAERHLLQTYQIRLNHRRWTVRMTTLVQIDKLGMKAMEPYIIQKTRKHLHNMPLDEKIQIYRTLASLGSAVVLELCFNEEEGWSDYQRRDILDRMPSALFDGIFKSFDSLSPSWKWAVIDTIGISRKTNWIPLVETFLHSEDVEIRIRSLKALCMFSDMPAKQQYMIHARSSYWEERMMAAKWFGVLKHEMYLPDLQELMTDLSWWVRSQAAQSILQYPDGRNVLHLIRSGHDDRYARDMAQEWLERGSEYGTLD</sequence>
<organism evidence="2 3">
    <name type="scientific">Marinicrinis lubricantis</name>
    <dbReference type="NCBI Taxonomy" id="2086470"/>
    <lineage>
        <taxon>Bacteria</taxon>
        <taxon>Bacillati</taxon>
        <taxon>Bacillota</taxon>
        <taxon>Bacilli</taxon>
        <taxon>Bacillales</taxon>
        <taxon>Paenibacillaceae</taxon>
    </lineage>
</organism>
<evidence type="ECO:0000256" key="1">
    <source>
        <dbReference type="SAM" id="Phobius"/>
    </source>
</evidence>
<reference evidence="3" key="1">
    <citation type="journal article" date="2019" name="Int. J. Syst. Evol. Microbiol.">
        <title>The Global Catalogue of Microorganisms (GCM) 10K type strain sequencing project: providing services to taxonomists for standard genome sequencing and annotation.</title>
        <authorList>
            <consortium name="The Broad Institute Genomics Platform"/>
            <consortium name="The Broad Institute Genome Sequencing Center for Infectious Disease"/>
            <person name="Wu L."/>
            <person name="Ma J."/>
        </authorList>
    </citation>
    <scope>NUCLEOTIDE SEQUENCE [LARGE SCALE GENOMIC DNA]</scope>
    <source>
        <strain evidence="3">CCM 8749</strain>
    </source>
</reference>